<dbReference type="Gene3D" id="1.10.10.10">
    <property type="entry name" value="Winged helix-like DNA-binding domain superfamily/Winged helix DNA-binding domain"/>
    <property type="match status" value="1"/>
</dbReference>
<keyword evidence="3" id="KW-0238">DNA-binding</keyword>
<proteinExistence type="inferred from homology"/>
<dbReference type="InterPro" id="IPR005119">
    <property type="entry name" value="LysR_subst-bd"/>
</dbReference>
<dbReference type="SUPFAM" id="SSF46785">
    <property type="entry name" value="Winged helix' DNA-binding domain"/>
    <property type="match status" value="1"/>
</dbReference>
<dbReference type="SUPFAM" id="SSF53850">
    <property type="entry name" value="Periplasmic binding protein-like II"/>
    <property type="match status" value="1"/>
</dbReference>
<comment type="caution">
    <text evidence="6">The sequence shown here is derived from an EMBL/GenBank/DDBJ whole genome shotgun (WGS) entry which is preliminary data.</text>
</comment>
<dbReference type="Pfam" id="PF03466">
    <property type="entry name" value="LysR_substrate"/>
    <property type="match status" value="1"/>
</dbReference>
<dbReference type="Proteomes" id="UP000818603">
    <property type="component" value="Unassembled WGS sequence"/>
</dbReference>
<dbReference type="InterPro" id="IPR000847">
    <property type="entry name" value="LysR_HTH_N"/>
</dbReference>
<evidence type="ECO:0000259" key="5">
    <source>
        <dbReference type="PROSITE" id="PS50931"/>
    </source>
</evidence>
<dbReference type="PANTHER" id="PTHR30346">
    <property type="entry name" value="TRANSCRIPTIONAL DUAL REGULATOR HCAR-RELATED"/>
    <property type="match status" value="1"/>
</dbReference>
<dbReference type="InterPro" id="IPR036390">
    <property type="entry name" value="WH_DNA-bd_sf"/>
</dbReference>
<evidence type="ECO:0000256" key="1">
    <source>
        <dbReference type="ARBA" id="ARBA00009437"/>
    </source>
</evidence>
<dbReference type="RefSeq" id="WP_155137869.1">
    <property type="nucleotide sequence ID" value="NZ_BMGZ01000001.1"/>
</dbReference>
<name>A0ABX0HG91_9PROT</name>
<dbReference type="PANTHER" id="PTHR30346:SF0">
    <property type="entry name" value="HCA OPERON TRANSCRIPTIONAL ACTIVATOR HCAR"/>
    <property type="match status" value="1"/>
</dbReference>
<dbReference type="PROSITE" id="PS50931">
    <property type="entry name" value="HTH_LYSR"/>
    <property type="match status" value="1"/>
</dbReference>
<gene>
    <name evidence="6" type="ORF">FF098_004315</name>
</gene>
<comment type="similarity">
    <text evidence="1">Belongs to the LysR transcriptional regulatory family.</text>
</comment>
<evidence type="ECO:0000256" key="4">
    <source>
        <dbReference type="ARBA" id="ARBA00023163"/>
    </source>
</evidence>
<evidence type="ECO:0000313" key="6">
    <source>
        <dbReference type="EMBL" id="NHK27126.1"/>
    </source>
</evidence>
<feature type="domain" description="HTH lysR-type" evidence="5">
    <location>
        <begin position="1"/>
        <end position="58"/>
    </location>
</feature>
<dbReference type="CDD" id="cd05466">
    <property type="entry name" value="PBP2_LTTR_substrate"/>
    <property type="match status" value="1"/>
</dbReference>
<keyword evidence="4" id="KW-0804">Transcription</keyword>
<dbReference type="Pfam" id="PF00126">
    <property type="entry name" value="HTH_1"/>
    <property type="match status" value="1"/>
</dbReference>
<protein>
    <submittedName>
        <fullName evidence="6">LysR family transcriptional regulator</fullName>
    </submittedName>
</protein>
<accession>A0ABX0HG91</accession>
<reference evidence="6 7" key="1">
    <citation type="submission" date="2020-02" db="EMBL/GenBank/DDBJ databases">
        <title>Genome sequence of Parvularcula flava strain NH6-79.</title>
        <authorList>
            <person name="Abdul Karim M.H."/>
            <person name="Lam M.Q."/>
            <person name="Chen S.J."/>
            <person name="Yahya A."/>
            <person name="Shahir S."/>
            <person name="Shamsir M.S."/>
            <person name="Chong C.S."/>
        </authorList>
    </citation>
    <scope>NUCLEOTIDE SEQUENCE [LARGE SCALE GENOMIC DNA]</scope>
    <source>
        <strain evidence="6 7">NH6-79</strain>
    </source>
</reference>
<dbReference type="PRINTS" id="PR00039">
    <property type="entry name" value="HTHLYSR"/>
</dbReference>
<evidence type="ECO:0000313" key="7">
    <source>
        <dbReference type="Proteomes" id="UP000818603"/>
    </source>
</evidence>
<dbReference type="InterPro" id="IPR036388">
    <property type="entry name" value="WH-like_DNA-bd_sf"/>
</dbReference>
<sequence length="290" mass="30396">MTLSQLRALLAVVDHGGFTAAAVHLGMSQPAVSRAITAIEEDLEVAVLVRSRDGVLLTEAGRLAVLRAREALRQFDLLYSDVAAAAGHLTGTLRIASLPSATGTLIAAQVRAFTQQHPQVHVRLIEGTDQEVRDWITQGAAELGVVTLPAAGFSTVPLGSDEFVVLLPRGHDLSDKAAISIDALAGEDFVLPTGGCGPLIMAAARNAGTHLRIAFEAREQAAILAMVAEGLGVSIMPTLGLPSKLHGVVRRPLEPRVPRTLAVAHLPNPGPTALAFLHQIADPAPRKSAR</sequence>
<evidence type="ECO:0000256" key="3">
    <source>
        <dbReference type="ARBA" id="ARBA00023125"/>
    </source>
</evidence>
<keyword evidence="7" id="KW-1185">Reference proteome</keyword>
<evidence type="ECO:0000256" key="2">
    <source>
        <dbReference type="ARBA" id="ARBA00023015"/>
    </source>
</evidence>
<organism evidence="6 7">
    <name type="scientific">Aquisalinus luteolus</name>
    <dbReference type="NCBI Taxonomy" id="1566827"/>
    <lineage>
        <taxon>Bacteria</taxon>
        <taxon>Pseudomonadati</taxon>
        <taxon>Pseudomonadota</taxon>
        <taxon>Alphaproteobacteria</taxon>
        <taxon>Parvularculales</taxon>
        <taxon>Parvularculaceae</taxon>
        <taxon>Aquisalinus</taxon>
    </lineage>
</organism>
<keyword evidence="2" id="KW-0805">Transcription regulation</keyword>
<dbReference type="Gene3D" id="3.40.190.290">
    <property type="match status" value="1"/>
</dbReference>
<dbReference type="EMBL" id="VCJR02000001">
    <property type="protein sequence ID" value="NHK27126.1"/>
    <property type="molecule type" value="Genomic_DNA"/>
</dbReference>